<proteinExistence type="predicted"/>
<reference evidence="1" key="1">
    <citation type="submission" date="2014-01" db="EMBL/GenBank/DDBJ databases">
        <authorList>
            <person name="Brown-Elliot B."/>
            <person name="Wallace R."/>
            <person name="Lenaerts A."/>
            <person name="Ordway D."/>
            <person name="DeGroote M.A."/>
            <person name="Parker T."/>
            <person name="Sizemore C."/>
            <person name="Tallon L.J."/>
            <person name="Sadzewicz L.K."/>
            <person name="Sengamalay N."/>
            <person name="Fraser C.M."/>
            <person name="Hine E."/>
            <person name="Shefchek K.A."/>
            <person name="Das S.P."/>
            <person name="Tettelin H."/>
        </authorList>
    </citation>
    <scope>NUCLEOTIDE SEQUENCE [LARGE SCALE GENOMIC DNA]</scope>
    <source>
        <strain evidence="1">4042</strain>
    </source>
</reference>
<dbReference type="AlphaFoldDB" id="X7ZTQ5"/>
<organism evidence="1">
    <name type="scientific">Mycobacterium xenopi 4042</name>
    <dbReference type="NCBI Taxonomy" id="1299334"/>
    <lineage>
        <taxon>Bacteria</taxon>
        <taxon>Bacillati</taxon>
        <taxon>Actinomycetota</taxon>
        <taxon>Actinomycetes</taxon>
        <taxon>Mycobacteriales</taxon>
        <taxon>Mycobacteriaceae</taxon>
        <taxon>Mycobacterium</taxon>
    </lineage>
</organism>
<sequence>MHTERTPRPMPLLLGMVHMWPKRSRPVLKQAAAPLGFDRGTES</sequence>
<accession>X7ZTQ5</accession>
<dbReference type="EMBL" id="JAOB01000069">
    <property type="protein sequence ID" value="EUA23017.1"/>
    <property type="molecule type" value="Genomic_DNA"/>
</dbReference>
<comment type="caution">
    <text evidence="1">The sequence shown here is derived from an EMBL/GenBank/DDBJ whole genome shotgun (WGS) entry which is preliminary data.</text>
</comment>
<protein>
    <submittedName>
        <fullName evidence="1">Uncharacterized protein</fullName>
    </submittedName>
</protein>
<evidence type="ECO:0000313" key="1">
    <source>
        <dbReference type="EMBL" id="EUA23017.1"/>
    </source>
</evidence>
<gene>
    <name evidence="1" type="ORF">I553_5380</name>
</gene>
<name>X7ZTQ5_MYCXE</name>